<feature type="region of interest" description="Disordered" evidence="1">
    <location>
        <begin position="400"/>
        <end position="439"/>
    </location>
</feature>
<comment type="caution">
    <text evidence="2">The sequence shown here is derived from an EMBL/GenBank/DDBJ whole genome shotgun (WGS) entry which is preliminary data.</text>
</comment>
<reference evidence="2" key="1">
    <citation type="submission" date="2023-03" db="EMBL/GenBank/DDBJ databases">
        <title>Massive genome expansion in bonnet fungi (Mycena s.s.) driven by repeated elements and novel gene families across ecological guilds.</title>
        <authorList>
            <consortium name="Lawrence Berkeley National Laboratory"/>
            <person name="Harder C.B."/>
            <person name="Miyauchi S."/>
            <person name="Viragh M."/>
            <person name="Kuo A."/>
            <person name="Thoen E."/>
            <person name="Andreopoulos B."/>
            <person name="Lu D."/>
            <person name="Skrede I."/>
            <person name="Drula E."/>
            <person name="Henrissat B."/>
            <person name="Morin E."/>
            <person name="Kohler A."/>
            <person name="Barry K."/>
            <person name="LaButti K."/>
            <person name="Morin E."/>
            <person name="Salamov A."/>
            <person name="Lipzen A."/>
            <person name="Mereny Z."/>
            <person name="Hegedus B."/>
            <person name="Baldrian P."/>
            <person name="Stursova M."/>
            <person name="Weitz H."/>
            <person name="Taylor A."/>
            <person name="Grigoriev I.V."/>
            <person name="Nagy L.G."/>
            <person name="Martin F."/>
            <person name="Kauserud H."/>
        </authorList>
    </citation>
    <scope>NUCLEOTIDE SEQUENCE</scope>
    <source>
        <strain evidence="2">9284</strain>
    </source>
</reference>
<evidence type="ECO:0000256" key="1">
    <source>
        <dbReference type="SAM" id="MobiDB-lite"/>
    </source>
</evidence>
<evidence type="ECO:0000313" key="3">
    <source>
        <dbReference type="Proteomes" id="UP001221142"/>
    </source>
</evidence>
<accession>A0AAD7FWI5</accession>
<keyword evidence="3" id="KW-1185">Reference proteome</keyword>
<dbReference type="EMBL" id="JARKIF010000002">
    <property type="protein sequence ID" value="KAJ7647207.1"/>
    <property type="molecule type" value="Genomic_DNA"/>
</dbReference>
<dbReference type="AlphaFoldDB" id="A0AAD7FWI5"/>
<feature type="region of interest" description="Disordered" evidence="1">
    <location>
        <begin position="292"/>
        <end position="326"/>
    </location>
</feature>
<protein>
    <submittedName>
        <fullName evidence="2">Uncharacterized protein</fullName>
    </submittedName>
</protein>
<sequence length="467" mass="51848">MDALKRVVKVEKSTPEASLNLRRIFGPPTAEIRAIHASGFIEFVDVAGAEHALSLKLDIPGVRVRDVATQPRLVEQYRIINPSAFETAEGDFQSNAAARGQTPLPRVPRVPSSSPETGPLLKALEHSNTLVSRPSVDADPTPVASPSPVPHSLPAAPSTNPFICTDTRILMRLCGEQISLNLSTLAGDPGAVIQLLKLTASERGNWLIVGAYYRRTRNPQAGKAVVSAMLEAMKQFNIPDSDLKPAFLLLSGCESDLGKAARSQGDPADKIADHYSNAQKWLHKVYGAGVTVETPGVDSTKSPPRAPASLRSRIDMNNTPAGPRSPERRLMERELQSLRDRYSHSATVIADMRASKRKLEDTFEKERDVRRRLEHDLDDVVKERDEARRMEVRAVEQLKREADSRRRAEERVEEERQLRKRAESTIDLTRPSYPRIMPMAPSTSLPDLYTPEPYPAFGPFDPHRLSF</sequence>
<organism evidence="2 3">
    <name type="scientific">Roridomyces roridus</name>
    <dbReference type="NCBI Taxonomy" id="1738132"/>
    <lineage>
        <taxon>Eukaryota</taxon>
        <taxon>Fungi</taxon>
        <taxon>Dikarya</taxon>
        <taxon>Basidiomycota</taxon>
        <taxon>Agaricomycotina</taxon>
        <taxon>Agaricomycetes</taxon>
        <taxon>Agaricomycetidae</taxon>
        <taxon>Agaricales</taxon>
        <taxon>Marasmiineae</taxon>
        <taxon>Mycenaceae</taxon>
        <taxon>Roridomyces</taxon>
    </lineage>
</organism>
<feature type="region of interest" description="Disordered" evidence="1">
    <location>
        <begin position="98"/>
        <end position="120"/>
    </location>
</feature>
<name>A0AAD7FWI5_9AGAR</name>
<evidence type="ECO:0000313" key="2">
    <source>
        <dbReference type="EMBL" id="KAJ7647207.1"/>
    </source>
</evidence>
<gene>
    <name evidence="2" type="ORF">FB45DRAFT_892750</name>
</gene>
<dbReference type="Proteomes" id="UP001221142">
    <property type="component" value="Unassembled WGS sequence"/>
</dbReference>
<proteinExistence type="predicted"/>
<feature type="compositionally biased region" description="Basic and acidic residues" evidence="1">
    <location>
        <begin position="400"/>
        <end position="424"/>
    </location>
</feature>
<feature type="region of interest" description="Disordered" evidence="1">
    <location>
        <begin position="132"/>
        <end position="157"/>
    </location>
</feature>